<gene>
    <name evidence="3" type="ORF">C6P98_14105</name>
</gene>
<comment type="caution">
    <text evidence="3">The sequence shown here is derived from an EMBL/GenBank/DDBJ whole genome shotgun (WGS) entry which is preliminary data.</text>
</comment>
<sequence length="203" mass="22437">MAAPLIPLVTAVAAEVGPALSAIGGALLGGAAVAGIGSLPGDTSKTEERATAKTESRTMSDSTTSCKKCPPEQSGAVVRNRHGPNWNAYRYQARVTGFAFDTENCQWSDEWQWLGIDYDGFRPQECLLQEAKGNYDQFLDGSIPKADKFFKGFRHMRDQAVKRAIPVRANPPTRLRYYFQGPLSYKRMAPQLRIMSIESEYLP</sequence>
<evidence type="ECO:0000259" key="2">
    <source>
        <dbReference type="Pfam" id="PF15648"/>
    </source>
</evidence>
<evidence type="ECO:0000256" key="1">
    <source>
        <dbReference type="SAM" id="MobiDB-lite"/>
    </source>
</evidence>
<dbReference type="AlphaFoldDB" id="A0A8E2RVA4"/>
<name>A0A8E2RVA4_9BURK</name>
<reference evidence="3 4" key="1">
    <citation type="submission" date="2018-03" db="EMBL/GenBank/DDBJ databases">
        <authorList>
            <person name="Nguyen K."/>
            <person name="Fouts D."/>
            <person name="Sutton G."/>
        </authorList>
    </citation>
    <scope>NUCLEOTIDE SEQUENCE [LARGE SCALE GENOMIC DNA]</scope>
    <source>
        <strain evidence="3 4">AU17135</strain>
    </source>
</reference>
<feature type="compositionally biased region" description="Basic and acidic residues" evidence="1">
    <location>
        <begin position="44"/>
        <end position="58"/>
    </location>
</feature>
<dbReference type="Pfam" id="PF15648">
    <property type="entry name" value="Tox-REase-5"/>
    <property type="match status" value="1"/>
</dbReference>
<accession>A0A8E2RVA4</accession>
<organism evidence="3 4">
    <name type="scientific">Burkholderia multivorans</name>
    <dbReference type="NCBI Taxonomy" id="87883"/>
    <lineage>
        <taxon>Bacteria</taxon>
        <taxon>Pseudomonadati</taxon>
        <taxon>Pseudomonadota</taxon>
        <taxon>Betaproteobacteria</taxon>
        <taxon>Burkholderiales</taxon>
        <taxon>Burkholderiaceae</taxon>
        <taxon>Burkholderia</taxon>
        <taxon>Burkholderia cepacia complex</taxon>
    </lineage>
</organism>
<dbReference type="InterPro" id="IPR028904">
    <property type="entry name" value="Tox-REase-5_dom"/>
</dbReference>
<feature type="region of interest" description="Disordered" evidence="1">
    <location>
        <begin position="39"/>
        <end position="80"/>
    </location>
</feature>
<dbReference type="EMBL" id="PVFZ01000038">
    <property type="protein sequence ID" value="PRF23219.1"/>
    <property type="molecule type" value="Genomic_DNA"/>
</dbReference>
<dbReference type="Proteomes" id="UP000237686">
    <property type="component" value="Unassembled WGS sequence"/>
</dbReference>
<feature type="domain" description="Tox-REase-5" evidence="2">
    <location>
        <begin position="88"/>
        <end position="180"/>
    </location>
</feature>
<protein>
    <recommendedName>
        <fullName evidence="2">Tox-REase-5 domain-containing protein</fullName>
    </recommendedName>
</protein>
<evidence type="ECO:0000313" key="4">
    <source>
        <dbReference type="Proteomes" id="UP000237686"/>
    </source>
</evidence>
<dbReference type="RefSeq" id="WP_105767902.1">
    <property type="nucleotide sequence ID" value="NZ_JAHPOP010000005.1"/>
</dbReference>
<evidence type="ECO:0000313" key="3">
    <source>
        <dbReference type="EMBL" id="PRF23219.1"/>
    </source>
</evidence>
<proteinExistence type="predicted"/>